<sequence>MSSLPGRLFPAYRTPSTATTSAASTAAHAVPARSDAGSTAPSDRPLLHTKEPPVVSDRHLGPHLSRTA</sequence>
<feature type="compositionally biased region" description="Low complexity" evidence="1">
    <location>
        <begin position="10"/>
        <end position="32"/>
    </location>
</feature>
<feature type="region of interest" description="Disordered" evidence="1">
    <location>
        <begin position="1"/>
        <end position="68"/>
    </location>
</feature>
<feature type="compositionally biased region" description="Basic and acidic residues" evidence="1">
    <location>
        <begin position="45"/>
        <end position="60"/>
    </location>
</feature>
<accession>A0A919ETA1</accession>
<comment type="caution">
    <text evidence="2">The sequence shown here is derived from an EMBL/GenBank/DDBJ whole genome shotgun (WGS) entry which is preliminary data.</text>
</comment>
<gene>
    <name evidence="2" type="ORF">GCM10018980_03960</name>
</gene>
<dbReference type="EMBL" id="BNBF01000001">
    <property type="protein sequence ID" value="GHG34399.1"/>
    <property type="molecule type" value="Genomic_DNA"/>
</dbReference>
<evidence type="ECO:0000313" key="2">
    <source>
        <dbReference type="EMBL" id="GHG34399.1"/>
    </source>
</evidence>
<organism evidence="2 3">
    <name type="scientific">Streptomyces capoamus</name>
    <dbReference type="NCBI Taxonomy" id="68183"/>
    <lineage>
        <taxon>Bacteria</taxon>
        <taxon>Bacillati</taxon>
        <taxon>Actinomycetota</taxon>
        <taxon>Actinomycetes</taxon>
        <taxon>Kitasatosporales</taxon>
        <taxon>Streptomycetaceae</taxon>
        <taxon>Streptomyces</taxon>
    </lineage>
</organism>
<protein>
    <submittedName>
        <fullName evidence="2">Uncharacterized protein</fullName>
    </submittedName>
</protein>
<reference evidence="3" key="1">
    <citation type="journal article" date="2019" name="Int. J. Syst. Evol. Microbiol.">
        <title>The Global Catalogue of Microorganisms (GCM) 10K type strain sequencing project: providing services to taxonomists for standard genome sequencing and annotation.</title>
        <authorList>
            <consortium name="The Broad Institute Genomics Platform"/>
            <consortium name="The Broad Institute Genome Sequencing Center for Infectious Disease"/>
            <person name="Wu L."/>
            <person name="Ma J."/>
        </authorList>
    </citation>
    <scope>NUCLEOTIDE SEQUENCE [LARGE SCALE GENOMIC DNA]</scope>
    <source>
        <strain evidence="3">JCM 4253</strain>
    </source>
</reference>
<evidence type="ECO:0000313" key="3">
    <source>
        <dbReference type="Proteomes" id="UP000619355"/>
    </source>
</evidence>
<evidence type="ECO:0000256" key="1">
    <source>
        <dbReference type="SAM" id="MobiDB-lite"/>
    </source>
</evidence>
<proteinExistence type="predicted"/>
<keyword evidence="3" id="KW-1185">Reference proteome</keyword>
<name>A0A919ETA1_9ACTN</name>
<dbReference type="Proteomes" id="UP000619355">
    <property type="component" value="Unassembled WGS sequence"/>
</dbReference>
<dbReference type="AlphaFoldDB" id="A0A919ETA1"/>